<dbReference type="PROSITE" id="PS50822">
    <property type="entry name" value="PIWI"/>
    <property type="match status" value="1"/>
</dbReference>
<accession>A0A2C5Z8N9</accession>
<dbReference type="InterPro" id="IPR014811">
    <property type="entry name" value="ArgoL1"/>
</dbReference>
<protein>
    <recommendedName>
        <fullName evidence="2">Piwi domain-containing protein</fullName>
    </recommendedName>
</protein>
<dbReference type="Pfam" id="PF02171">
    <property type="entry name" value="Piwi"/>
    <property type="match status" value="1"/>
</dbReference>
<dbReference type="SUPFAM" id="SSF101690">
    <property type="entry name" value="PAZ domain"/>
    <property type="match status" value="1"/>
</dbReference>
<dbReference type="Gene3D" id="3.30.420.10">
    <property type="entry name" value="Ribonuclease H-like superfamily/Ribonuclease H"/>
    <property type="match status" value="1"/>
</dbReference>
<evidence type="ECO:0000259" key="2">
    <source>
        <dbReference type="PROSITE" id="PS50822"/>
    </source>
</evidence>
<dbReference type="SMART" id="SM01163">
    <property type="entry name" value="DUF1785"/>
    <property type="match status" value="1"/>
</dbReference>
<dbReference type="InterPro" id="IPR045246">
    <property type="entry name" value="Piwi_ago-like"/>
</dbReference>
<dbReference type="OrthoDB" id="10252740at2759"/>
<reference evidence="3 4" key="1">
    <citation type="submission" date="2017-06" db="EMBL/GenBank/DDBJ databases">
        <title>Ant-infecting Ophiocordyceps genomes reveal a high diversity of potential behavioral manipulation genes and a possible major role for enterotoxins.</title>
        <authorList>
            <person name="De Bekker C."/>
            <person name="Evans H.C."/>
            <person name="Brachmann A."/>
            <person name="Hughes D.P."/>
        </authorList>
    </citation>
    <scope>NUCLEOTIDE SEQUENCE [LARGE SCALE GENOMIC DNA]</scope>
    <source>
        <strain evidence="3 4">1348a</strain>
    </source>
</reference>
<dbReference type="Gene3D" id="3.40.50.2300">
    <property type="match status" value="1"/>
</dbReference>
<dbReference type="Pfam" id="PF08699">
    <property type="entry name" value="ArgoL1"/>
    <property type="match status" value="1"/>
</dbReference>
<dbReference type="CDD" id="cd04657">
    <property type="entry name" value="Piwi_ago-like"/>
    <property type="match status" value="1"/>
</dbReference>
<name>A0A2C5Z8N9_9HYPO</name>
<dbReference type="InterPro" id="IPR036397">
    <property type="entry name" value="RNaseH_sf"/>
</dbReference>
<dbReference type="SUPFAM" id="SSF53098">
    <property type="entry name" value="Ribonuclease H-like"/>
    <property type="match status" value="1"/>
</dbReference>
<sequence>MADRTGRGGGGGRGGGRGRGGGGRGGGYGRGGHHGGANEGGYRGGGGYGRGGHRGGAHEGGYRGGRGPSAPVLAFTGNDDRIPDPDKKVTELENRVAKAHSSGTAKAGSTDIFPLRPAFGSRGDAVTLWANYFSVQFKGVVLYKYTVEFAQVGTGSTSQDKPVDKAPKAGKTQTKEVKGRKLYFAFCELLNTLRATDKKLVLATEYKSQLISCQKLNLNENPIQFRLNFESSEDKWDVLEATIHGPTEAPLDALLQYISTMDDGPGNITFPKYPDAIDALNVVLGYRPRSRLDQVSTLGSSRYFPFAEGKVLTNLFHDSRLLLAARGFFQSARLGTGRLLLNTNVTHGLFRASGKLDELYTSFRIRLALPSDASALRDIRAFAKFLPKTRVWATFTVNGKSVRKSKSIHAMLVKTDFSRQSSSNDHPLKFHGDYLYPGPKQVEFWRNDSEGQSGYISVFNHYKSKYNKTLKDLPLVNIGNANKPLLFPAEMVEIQPGQSVKVKLTMAETTAMLDAACRTPYENALSISNDSRKTLGLDDDELGRFGISVDKKLLTVQGRVLPSPSVIYLKQMRSSSVIPSNGSWNMRQVTVVKTGAQISRWSYLTISRPGDWRNGQLVIPEEIFGQFTDFLREKQGILMGKKPMVPSGASARQFMSWENAMNGELDTFFTWAKKQAVQYIFVVLAEKDSRGMYAKIKTLGDCIHGIHTSVVTSAQIQRENNFAYYSNVGLKVNLKAGGTNHALKEPHGLIRDGHTMVVGYDVTHPTNMPQSTSGREPPSLVGLVATIAPDMGQWPAVSWEQASYQEMLSGELGAAFESRLALWHKHNKAQYPKNIIIFRDGVSEGQFAQVLEKELPLIRQACRTVCPPQNSKIKLTIIVSVKRHQTRFYPTSKDTMSSSGNVCNGTVVDRGVTQARYWDFFLTAHHALKGTARPAHYTVLLDEIFRAKYQSNAANELERMTHDMCYLYGRATKAVSICPPAYYADIVCERARVHRPEMFDDAESVSSAAPANREIHNDLKNTMYYI</sequence>
<keyword evidence="4" id="KW-1185">Reference proteome</keyword>
<comment type="caution">
    <text evidence="3">The sequence shown here is derived from an EMBL/GenBank/DDBJ whole genome shotgun (WGS) entry which is preliminary data.</text>
</comment>
<organism evidence="3 4">
    <name type="scientific">Ophiocordyceps australis</name>
    <dbReference type="NCBI Taxonomy" id="1399860"/>
    <lineage>
        <taxon>Eukaryota</taxon>
        <taxon>Fungi</taxon>
        <taxon>Dikarya</taxon>
        <taxon>Ascomycota</taxon>
        <taxon>Pezizomycotina</taxon>
        <taxon>Sordariomycetes</taxon>
        <taxon>Hypocreomycetidae</taxon>
        <taxon>Hypocreales</taxon>
        <taxon>Ophiocordycipitaceae</taxon>
        <taxon>Ophiocordyceps</taxon>
    </lineage>
</organism>
<dbReference type="InterPro" id="IPR012337">
    <property type="entry name" value="RNaseH-like_sf"/>
</dbReference>
<dbReference type="InterPro" id="IPR036085">
    <property type="entry name" value="PAZ_dom_sf"/>
</dbReference>
<dbReference type="EMBL" id="NJEU01000328">
    <property type="protein sequence ID" value="PHH76233.1"/>
    <property type="molecule type" value="Genomic_DNA"/>
</dbReference>
<dbReference type="Pfam" id="PF16486">
    <property type="entry name" value="ArgoN"/>
    <property type="match status" value="1"/>
</dbReference>
<dbReference type="Gene3D" id="2.170.260.10">
    <property type="entry name" value="paz domain"/>
    <property type="match status" value="1"/>
</dbReference>
<gene>
    <name evidence="3" type="ORF">CDD82_4071</name>
</gene>
<feature type="compositionally biased region" description="Gly residues" evidence="1">
    <location>
        <begin position="7"/>
        <end position="50"/>
    </location>
</feature>
<dbReference type="InterPro" id="IPR003165">
    <property type="entry name" value="Piwi"/>
</dbReference>
<dbReference type="Proteomes" id="UP000224854">
    <property type="component" value="Unassembled WGS sequence"/>
</dbReference>
<dbReference type="SMART" id="SM00950">
    <property type="entry name" value="Piwi"/>
    <property type="match status" value="1"/>
</dbReference>
<evidence type="ECO:0000313" key="4">
    <source>
        <dbReference type="Proteomes" id="UP000224854"/>
    </source>
</evidence>
<dbReference type="InterPro" id="IPR032474">
    <property type="entry name" value="Argonaute_N"/>
</dbReference>
<proteinExistence type="predicted"/>
<dbReference type="InterPro" id="IPR003100">
    <property type="entry name" value="PAZ_dom"/>
</dbReference>
<dbReference type="CDD" id="cd02846">
    <property type="entry name" value="PAZ_argonaute_like"/>
    <property type="match status" value="1"/>
</dbReference>
<dbReference type="GO" id="GO:0003723">
    <property type="term" value="F:RNA binding"/>
    <property type="evidence" value="ECO:0007669"/>
    <property type="project" value="InterPro"/>
</dbReference>
<dbReference type="InterPro" id="IPR032472">
    <property type="entry name" value="ArgoL2"/>
</dbReference>
<evidence type="ECO:0000256" key="1">
    <source>
        <dbReference type="SAM" id="MobiDB-lite"/>
    </source>
</evidence>
<feature type="region of interest" description="Disordered" evidence="1">
    <location>
        <begin position="1"/>
        <end position="85"/>
    </location>
</feature>
<dbReference type="Pfam" id="PF02170">
    <property type="entry name" value="PAZ"/>
    <property type="match status" value="1"/>
</dbReference>
<dbReference type="PANTHER" id="PTHR22891">
    <property type="entry name" value="EUKARYOTIC TRANSLATION INITIATION FACTOR 2C"/>
    <property type="match status" value="1"/>
</dbReference>
<evidence type="ECO:0000313" key="3">
    <source>
        <dbReference type="EMBL" id="PHH76233.1"/>
    </source>
</evidence>
<dbReference type="AlphaFoldDB" id="A0A2C5Z8N9"/>
<feature type="domain" description="Piwi" evidence="2">
    <location>
        <begin position="679"/>
        <end position="996"/>
    </location>
</feature>
<dbReference type="Pfam" id="PF16488">
    <property type="entry name" value="ArgoL2"/>
    <property type="match status" value="1"/>
</dbReference>